<dbReference type="RefSeq" id="WP_380055981.1">
    <property type="nucleotide sequence ID" value="NZ_JBHLTC010000040.1"/>
</dbReference>
<evidence type="ECO:0000313" key="3">
    <source>
        <dbReference type="Proteomes" id="UP001589890"/>
    </source>
</evidence>
<feature type="transmembrane region" description="Helical" evidence="1">
    <location>
        <begin position="83"/>
        <end position="101"/>
    </location>
</feature>
<dbReference type="InterPro" id="IPR009339">
    <property type="entry name" value="DUF998"/>
</dbReference>
<feature type="transmembrane region" description="Helical" evidence="1">
    <location>
        <begin position="52"/>
        <end position="74"/>
    </location>
</feature>
<reference evidence="2 3" key="1">
    <citation type="submission" date="2024-09" db="EMBL/GenBank/DDBJ databases">
        <authorList>
            <person name="Sun Q."/>
            <person name="Mori K."/>
        </authorList>
    </citation>
    <scope>NUCLEOTIDE SEQUENCE [LARGE SCALE GENOMIC DNA]</scope>
    <source>
        <strain evidence="2 3">CGMCC 1.15906</strain>
    </source>
</reference>
<organism evidence="2 3">
    <name type="scientific">Kribbella deserti</name>
    <dbReference type="NCBI Taxonomy" id="1926257"/>
    <lineage>
        <taxon>Bacteria</taxon>
        <taxon>Bacillati</taxon>
        <taxon>Actinomycetota</taxon>
        <taxon>Actinomycetes</taxon>
        <taxon>Propionibacteriales</taxon>
        <taxon>Kribbellaceae</taxon>
        <taxon>Kribbella</taxon>
    </lineage>
</organism>
<feature type="transmembrane region" description="Helical" evidence="1">
    <location>
        <begin position="190"/>
        <end position="211"/>
    </location>
</feature>
<evidence type="ECO:0000256" key="1">
    <source>
        <dbReference type="SAM" id="Phobius"/>
    </source>
</evidence>
<comment type="caution">
    <text evidence="2">The sequence shown here is derived from an EMBL/GenBank/DDBJ whole genome shotgun (WGS) entry which is preliminary data.</text>
</comment>
<evidence type="ECO:0000313" key="2">
    <source>
        <dbReference type="EMBL" id="MFC0628891.1"/>
    </source>
</evidence>
<protein>
    <submittedName>
        <fullName evidence="2">DUF998 domain-containing protein</fullName>
    </submittedName>
</protein>
<keyword evidence="3" id="KW-1185">Reference proteome</keyword>
<gene>
    <name evidence="2" type="ORF">ACFFGN_32800</name>
</gene>
<keyword evidence="1" id="KW-0812">Transmembrane</keyword>
<keyword evidence="1" id="KW-0472">Membrane</keyword>
<dbReference type="Proteomes" id="UP001589890">
    <property type="component" value="Unassembled WGS sequence"/>
</dbReference>
<proteinExistence type="predicted"/>
<feature type="transmembrane region" description="Helical" evidence="1">
    <location>
        <begin position="154"/>
        <end position="178"/>
    </location>
</feature>
<feature type="transmembrane region" description="Helical" evidence="1">
    <location>
        <begin position="9"/>
        <end position="32"/>
    </location>
</feature>
<dbReference type="Pfam" id="PF06197">
    <property type="entry name" value="DUF998"/>
    <property type="match status" value="1"/>
</dbReference>
<dbReference type="EMBL" id="JBHLTC010000040">
    <property type="protein sequence ID" value="MFC0628891.1"/>
    <property type="molecule type" value="Genomic_DNA"/>
</dbReference>
<sequence length="215" mass="22310">MAGDERTRLLVKAGLIAGPVFVATFLIAGAVRTGGYDPLKHPVSSLQLGATGWVQTANFLIAGALAVACGVGLWRSRPEASRAVAALIGVWGIGLIGAGLFRTDPVSGYPAGTSEAIEYTTLGILHDAFSLPAFIGLFASMVVYAIWSAKRRSLALAAYSGLSALVFLGMFVLASAGFSQTAALVDTAGLFQRIAVIVGWAWIAVVAHQALNRPH</sequence>
<feature type="transmembrane region" description="Helical" evidence="1">
    <location>
        <begin position="128"/>
        <end position="147"/>
    </location>
</feature>
<accession>A0ABV6QW85</accession>
<keyword evidence="1" id="KW-1133">Transmembrane helix</keyword>
<name>A0ABV6QW85_9ACTN</name>